<dbReference type="AlphaFoldDB" id="A0A6G1BPK0"/>
<gene>
    <name evidence="1" type="ORF">E2562_030570</name>
</gene>
<organism evidence="1 2">
    <name type="scientific">Oryza meyeriana var. granulata</name>
    <dbReference type="NCBI Taxonomy" id="110450"/>
    <lineage>
        <taxon>Eukaryota</taxon>
        <taxon>Viridiplantae</taxon>
        <taxon>Streptophyta</taxon>
        <taxon>Embryophyta</taxon>
        <taxon>Tracheophyta</taxon>
        <taxon>Spermatophyta</taxon>
        <taxon>Magnoliopsida</taxon>
        <taxon>Liliopsida</taxon>
        <taxon>Poales</taxon>
        <taxon>Poaceae</taxon>
        <taxon>BOP clade</taxon>
        <taxon>Oryzoideae</taxon>
        <taxon>Oryzeae</taxon>
        <taxon>Oryzinae</taxon>
        <taxon>Oryza</taxon>
        <taxon>Oryza meyeriana</taxon>
    </lineage>
</organism>
<dbReference type="EMBL" id="SPHZ02000012">
    <property type="protein sequence ID" value="KAF0889762.1"/>
    <property type="molecule type" value="Genomic_DNA"/>
</dbReference>
<evidence type="ECO:0000313" key="2">
    <source>
        <dbReference type="Proteomes" id="UP000479710"/>
    </source>
</evidence>
<comment type="caution">
    <text evidence="1">The sequence shown here is derived from an EMBL/GenBank/DDBJ whole genome shotgun (WGS) entry which is preliminary data.</text>
</comment>
<feature type="non-terminal residue" evidence="1">
    <location>
        <position position="1"/>
    </location>
</feature>
<keyword evidence="2" id="KW-1185">Reference proteome</keyword>
<proteinExistence type="predicted"/>
<reference evidence="1 2" key="1">
    <citation type="submission" date="2019-11" db="EMBL/GenBank/DDBJ databases">
        <title>Whole genome sequence of Oryza granulata.</title>
        <authorList>
            <person name="Li W."/>
        </authorList>
    </citation>
    <scope>NUCLEOTIDE SEQUENCE [LARGE SCALE GENOMIC DNA]</scope>
    <source>
        <strain evidence="2">cv. Menghai</strain>
        <tissue evidence="1">Leaf</tissue>
    </source>
</reference>
<dbReference type="Proteomes" id="UP000479710">
    <property type="component" value="Unassembled WGS sequence"/>
</dbReference>
<protein>
    <submittedName>
        <fullName evidence="1">Uncharacterized protein</fullName>
    </submittedName>
</protein>
<evidence type="ECO:0000313" key="1">
    <source>
        <dbReference type="EMBL" id="KAF0889762.1"/>
    </source>
</evidence>
<sequence>SDDGSASFSRARAAYTSITVATFGYSTGPYTSVWGLLVALLHYSFDTCGLPMQSIGEAIVYLRDPEHKIDLVPIRAEQDLTIECQPVRILDSS</sequence>
<accession>A0A6G1BPK0</accession>
<name>A0A6G1BPK0_9ORYZ</name>